<sequence>MRAPDILASDRDRDDLLVRLHTAFAEGRLAEAELDDRIDRTLAARTHGDLADISADLPEAASPRPAGGAPARSPGRFQLAYKSGLRRTGRWRLPERQDVVVYKGTGLLDLRGAELDAQVTTLRVLAYKSDVRIVVPPGLRVEAGGTGVSSELHGAPGPDAPVVVVRGLAYKGAIEIGDRPAAG</sequence>
<dbReference type="EMBL" id="JAIBOA010000011">
    <property type="protein sequence ID" value="MBW8484311.1"/>
    <property type="molecule type" value="Genomic_DNA"/>
</dbReference>
<comment type="caution">
    <text evidence="2">The sequence shown here is derived from an EMBL/GenBank/DDBJ whole genome shotgun (WGS) entry which is preliminary data.</text>
</comment>
<gene>
    <name evidence="2" type="ORF">K1Y72_18155</name>
</gene>
<feature type="domain" description="DUF1707" evidence="1">
    <location>
        <begin position="7"/>
        <end position="58"/>
    </location>
</feature>
<reference evidence="2 3" key="1">
    <citation type="submission" date="2021-07" db="EMBL/GenBank/DDBJ databases">
        <title>Actinomadura sp. PM05-2 isolated from lichen.</title>
        <authorList>
            <person name="Somphong A."/>
            <person name="Phongsopitanun W."/>
            <person name="Tanasupawat S."/>
            <person name="Peongsungnone V."/>
        </authorList>
    </citation>
    <scope>NUCLEOTIDE SEQUENCE [LARGE SCALE GENOMIC DNA]</scope>
    <source>
        <strain evidence="2 3">PM05-2</strain>
    </source>
</reference>
<dbReference type="PANTHER" id="PTHR40763:SF4">
    <property type="entry name" value="DUF1707 DOMAIN-CONTAINING PROTEIN"/>
    <property type="match status" value="1"/>
</dbReference>
<proteinExistence type="predicted"/>
<evidence type="ECO:0000259" key="1">
    <source>
        <dbReference type="Pfam" id="PF08044"/>
    </source>
</evidence>
<organism evidence="2 3">
    <name type="scientific">Actinomadura parmotrematis</name>
    <dbReference type="NCBI Taxonomy" id="2864039"/>
    <lineage>
        <taxon>Bacteria</taxon>
        <taxon>Bacillati</taxon>
        <taxon>Actinomycetota</taxon>
        <taxon>Actinomycetes</taxon>
        <taxon>Streptosporangiales</taxon>
        <taxon>Thermomonosporaceae</taxon>
        <taxon>Actinomadura</taxon>
    </lineage>
</organism>
<dbReference type="RefSeq" id="WP_220167553.1">
    <property type="nucleotide sequence ID" value="NZ_JAIBOA010000011.1"/>
</dbReference>
<accession>A0ABS7FV65</accession>
<keyword evidence="3" id="KW-1185">Reference proteome</keyword>
<evidence type="ECO:0000313" key="3">
    <source>
        <dbReference type="Proteomes" id="UP000774570"/>
    </source>
</evidence>
<dbReference type="Proteomes" id="UP000774570">
    <property type="component" value="Unassembled WGS sequence"/>
</dbReference>
<dbReference type="Pfam" id="PF08044">
    <property type="entry name" value="DUF1707"/>
    <property type="match status" value="1"/>
</dbReference>
<dbReference type="InterPro" id="IPR012551">
    <property type="entry name" value="DUF1707_SHOCT-like"/>
</dbReference>
<name>A0ABS7FV65_9ACTN</name>
<protein>
    <submittedName>
        <fullName evidence="2">DUF1707 domain-containing protein</fullName>
    </submittedName>
</protein>
<dbReference type="PANTHER" id="PTHR40763">
    <property type="entry name" value="MEMBRANE PROTEIN-RELATED"/>
    <property type="match status" value="1"/>
</dbReference>
<evidence type="ECO:0000313" key="2">
    <source>
        <dbReference type="EMBL" id="MBW8484311.1"/>
    </source>
</evidence>